<reference evidence="2" key="1">
    <citation type="submission" date="2020-04" db="EMBL/GenBank/DDBJ databases">
        <authorList>
            <person name="Alioto T."/>
            <person name="Alioto T."/>
            <person name="Gomez Garrido J."/>
        </authorList>
    </citation>
    <scope>NUCLEOTIDE SEQUENCE</scope>
    <source>
        <strain evidence="2">A484AB</strain>
    </source>
</reference>
<dbReference type="InterPro" id="IPR011322">
    <property type="entry name" value="N-reg_PII-like_a/b"/>
</dbReference>
<evidence type="ECO:0000256" key="1">
    <source>
        <dbReference type="ARBA" id="ARBA00010169"/>
    </source>
</evidence>
<dbReference type="SUPFAM" id="SSF54913">
    <property type="entry name" value="GlnB-like"/>
    <property type="match status" value="1"/>
</dbReference>
<gene>
    <name evidence="2" type="ORF">PACLA_8A072490</name>
</gene>
<dbReference type="PANTHER" id="PTHR23419:SF8">
    <property type="entry name" value="FI09726P"/>
    <property type="match status" value="1"/>
</dbReference>
<dbReference type="GO" id="GO:0010038">
    <property type="term" value="P:response to metal ion"/>
    <property type="evidence" value="ECO:0007669"/>
    <property type="project" value="InterPro"/>
</dbReference>
<sequence>MRILSLLIPFIFGKTVNCTLYKSAARNICKMSDAENYSIAFVTISDKQAADKLSDEMLNKKLVACVNIVSGVESRYVWEGKVNIDSEVLMIIKTRTSRLKELGELIKDKHPYDCPEFITTKIDDGNSADLKWLGKTFQKSK</sequence>
<name>A0A7D9D7P6_PARCT</name>
<dbReference type="Proteomes" id="UP001152795">
    <property type="component" value="Unassembled WGS sequence"/>
</dbReference>
<comment type="similarity">
    <text evidence="1">Belongs to the CutA family.</text>
</comment>
<dbReference type="Pfam" id="PF03091">
    <property type="entry name" value="CutA1"/>
    <property type="match status" value="1"/>
</dbReference>
<keyword evidence="3" id="KW-1185">Reference proteome</keyword>
<dbReference type="EMBL" id="CACRXK020000171">
    <property type="protein sequence ID" value="CAB3979140.1"/>
    <property type="molecule type" value="Genomic_DNA"/>
</dbReference>
<dbReference type="OrthoDB" id="2017693at2759"/>
<dbReference type="AlphaFoldDB" id="A0A7D9D7P6"/>
<accession>A0A7D9D7P6</accession>
<organism evidence="2 3">
    <name type="scientific">Paramuricea clavata</name>
    <name type="common">Red gorgonian</name>
    <name type="synonym">Violescent sea-whip</name>
    <dbReference type="NCBI Taxonomy" id="317549"/>
    <lineage>
        <taxon>Eukaryota</taxon>
        <taxon>Metazoa</taxon>
        <taxon>Cnidaria</taxon>
        <taxon>Anthozoa</taxon>
        <taxon>Octocorallia</taxon>
        <taxon>Malacalcyonacea</taxon>
        <taxon>Plexauridae</taxon>
        <taxon>Paramuricea</taxon>
    </lineage>
</organism>
<dbReference type="InterPro" id="IPR004323">
    <property type="entry name" value="Ion_tolerance_CutA"/>
</dbReference>
<evidence type="ECO:0000313" key="3">
    <source>
        <dbReference type="Proteomes" id="UP001152795"/>
    </source>
</evidence>
<dbReference type="GO" id="GO:0005507">
    <property type="term" value="F:copper ion binding"/>
    <property type="evidence" value="ECO:0007669"/>
    <property type="project" value="TreeGrafter"/>
</dbReference>
<evidence type="ECO:0000313" key="2">
    <source>
        <dbReference type="EMBL" id="CAB3979140.1"/>
    </source>
</evidence>
<protein>
    <submittedName>
        <fullName evidence="2">Homolog isoform X2</fullName>
    </submittedName>
</protein>
<dbReference type="Gene3D" id="3.30.70.120">
    <property type="match status" value="1"/>
</dbReference>
<proteinExistence type="inferred from homology"/>
<dbReference type="PANTHER" id="PTHR23419">
    <property type="entry name" value="DIVALENT CATION TOLERANCE CUTA-RELATED"/>
    <property type="match status" value="1"/>
</dbReference>
<comment type="caution">
    <text evidence="2">The sequence shown here is derived from an EMBL/GenBank/DDBJ whole genome shotgun (WGS) entry which is preliminary data.</text>
</comment>
<dbReference type="InterPro" id="IPR015867">
    <property type="entry name" value="N-reg_PII/ATP_PRibTrfase_C"/>
</dbReference>